<accession>A0A0A8Y9Z6</accession>
<name>A0A0A8Y9Z6_ARUDO</name>
<dbReference type="AlphaFoldDB" id="A0A0A8Y9Z6"/>
<reference evidence="2" key="1">
    <citation type="submission" date="2014-09" db="EMBL/GenBank/DDBJ databases">
        <authorList>
            <person name="Magalhaes I.L.F."/>
            <person name="Oliveira U."/>
            <person name="Santos F.R."/>
            <person name="Vidigal T.H.D.A."/>
            <person name="Brescovit A.D."/>
            <person name="Santos A.J."/>
        </authorList>
    </citation>
    <scope>NUCLEOTIDE SEQUENCE</scope>
    <source>
        <tissue evidence="2">Shoot tissue taken approximately 20 cm above the soil surface</tissue>
    </source>
</reference>
<feature type="region of interest" description="Disordered" evidence="1">
    <location>
        <begin position="19"/>
        <end position="40"/>
    </location>
</feature>
<organism evidence="2">
    <name type="scientific">Arundo donax</name>
    <name type="common">Giant reed</name>
    <name type="synonym">Donax arundinaceus</name>
    <dbReference type="NCBI Taxonomy" id="35708"/>
    <lineage>
        <taxon>Eukaryota</taxon>
        <taxon>Viridiplantae</taxon>
        <taxon>Streptophyta</taxon>
        <taxon>Embryophyta</taxon>
        <taxon>Tracheophyta</taxon>
        <taxon>Spermatophyta</taxon>
        <taxon>Magnoliopsida</taxon>
        <taxon>Liliopsida</taxon>
        <taxon>Poales</taxon>
        <taxon>Poaceae</taxon>
        <taxon>PACMAD clade</taxon>
        <taxon>Arundinoideae</taxon>
        <taxon>Arundineae</taxon>
        <taxon>Arundo</taxon>
    </lineage>
</organism>
<sequence>MVGDWIRVPGGGLAAQGGGVGDDHLGAAERMQATGPRVSRSRLREPACGAVALLASFRPIRHSAAALRCRVK</sequence>
<evidence type="ECO:0000313" key="2">
    <source>
        <dbReference type="EMBL" id="JAD22215.1"/>
    </source>
</evidence>
<reference evidence="2" key="2">
    <citation type="journal article" date="2015" name="Data Brief">
        <title>Shoot transcriptome of the giant reed, Arundo donax.</title>
        <authorList>
            <person name="Barrero R.A."/>
            <person name="Guerrero F.D."/>
            <person name="Moolhuijzen P."/>
            <person name="Goolsby J.A."/>
            <person name="Tidwell J."/>
            <person name="Bellgard S.E."/>
            <person name="Bellgard M.I."/>
        </authorList>
    </citation>
    <scope>NUCLEOTIDE SEQUENCE</scope>
    <source>
        <tissue evidence="2">Shoot tissue taken approximately 20 cm above the soil surface</tissue>
    </source>
</reference>
<protein>
    <submittedName>
        <fullName evidence="2">Uncharacterized protein</fullName>
    </submittedName>
</protein>
<evidence type="ECO:0000256" key="1">
    <source>
        <dbReference type="SAM" id="MobiDB-lite"/>
    </source>
</evidence>
<dbReference type="EMBL" id="GBRH01275680">
    <property type="protein sequence ID" value="JAD22215.1"/>
    <property type="molecule type" value="Transcribed_RNA"/>
</dbReference>
<proteinExistence type="predicted"/>